<protein>
    <recommendedName>
        <fullName evidence="2">ATPase</fullName>
    </recommendedName>
</protein>
<proteinExistence type="predicted"/>
<dbReference type="AlphaFoldDB" id="A0A382XE38"/>
<gene>
    <name evidence="1" type="ORF">METZ01_LOCUS421495</name>
</gene>
<reference evidence="1" key="1">
    <citation type="submission" date="2018-05" db="EMBL/GenBank/DDBJ databases">
        <authorList>
            <person name="Lanie J.A."/>
            <person name="Ng W.-L."/>
            <person name="Kazmierczak K.M."/>
            <person name="Andrzejewski T.M."/>
            <person name="Davidsen T.M."/>
            <person name="Wayne K.J."/>
            <person name="Tettelin H."/>
            <person name="Glass J.I."/>
            <person name="Rusch D."/>
            <person name="Podicherti R."/>
            <person name="Tsui H.-C.T."/>
            <person name="Winkler M.E."/>
        </authorList>
    </citation>
    <scope>NUCLEOTIDE SEQUENCE</scope>
</reference>
<name>A0A382XE38_9ZZZZ</name>
<sequence>MDIINIIDRLETLVETSKSVPVSGNILVDRKKIMELVDQLRLTIPEEVRSAEDVLSQKDQILNTAATDARRTKSMAEDELRDRLNSNELVIQAEARAAQTVRDAEERITRMLQQSEAEAISRKTEADAYALRSLRTMEAELGKLAVSVRKGIEVLAEQTARAMNGRNYAEEEETAAGMLR</sequence>
<accession>A0A382XE38</accession>
<evidence type="ECO:0008006" key="2">
    <source>
        <dbReference type="Google" id="ProtNLM"/>
    </source>
</evidence>
<organism evidence="1">
    <name type="scientific">marine metagenome</name>
    <dbReference type="NCBI Taxonomy" id="408172"/>
    <lineage>
        <taxon>unclassified sequences</taxon>
        <taxon>metagenomes</taxon>
        <taxon>ecological metagenomes</taxon>
    </lineage>
</organism>
<evidence type="ECO:0000313" key="1">
    <source>
        <dbReference type="EMBL" id="SVD68641.1"/>
    </source>
</evidence>
<dbReference type="EMBL" id="UINC01166597">
    <property type="protein sequence ID" value="SVD68641.1"/>
    <property type="molecule type" value="Genomic_DNA"/>
</dbReference>